<keyword evidence="4 6" id="KW-1133">Transmembrane helix</keyword>
<name>A0A841RRR9_9BACI</name>
<organism evidence="7 8">
    <name type="scientific">Gracilibacillus halotolerans</name>
    <dbReference type="NCBI Taxonomy" id="74386"/>
    <lineage>
        <taxon>Bacteria</taxon>
        <taxon>Bacillati</taxon>
        <taxon>Bacillota</taxon>
        <taxon>Bacilli</taxon>
        <taxon>Bacillales</taxon>
        <taxon>Bacillaceae</taxon>
        <taxon>Gracilibacillus</taxon>
    </lineage>
</organism>
<dbReference type="EMBL" id="JACHON010000018">
    <property type="protein sequence ID" value="MBB6513905.1"/>
    <property type="molecule type" value="Genomic_DNA"/>
</dbReference>
<feature type="transmembrane region" description="Helical" evidence="6">
    <location>
        <begin position="281"/>
        <end position="301"/>
    </location>
</feature>
<feature type="transmembrane region" description="Helical" evidence="6">
    <location>
        <begin position="34"/>
        <end position="52"/>
    </location>
</feature>
<feature type="transmembrane region" description="Helical" evidence="6">
    <location>
        <begin position="252"/>
        <end position="274"/>
    </location>
</feature>
<gene>
    <name evidence="7" type="ORF">GGQ92_002724</name>
</gene>
<dbReference type="Pfam" id="PF01594">
    <property type="entry name" value="AI-2E_transport"/>
    <property type="match status" value="1"/>
</dbReference>
<dbReference type="GO" id="GO:0055085">
    <property type="term" value="P:transmembrane transport"/>
    <property type="evidence" value="ECO:0007669"/>
    <property type="project" value="TreeGrafter"/>
</dbReference>
<feature type="transmembrane region" description="Helical" evidence="6">
    <location>
        <begin position="321"/>
        <end position="348"/>
    </location>
</feature>
<evidence type="ECO:0000256" key="3">
    <source>
        <dbReference type="ARBA" id="ARBA00022692"/>
    </source>
</evidence>
<evidence type="ECO:0000256" key="1">
    <source>
        <dbReference type="ARBA" id="ARBA00004141"/>
    </source>
</evidence>
<comment type="subcellular location">
    <subcellularLocation>
        <location evidence="1">Membrane</location>
        <topology evidence="1">Multi-pass membrane protein</topology>
    </subcellularLocation>
</comment>
<evidence type="ECO:0000313" key="7">
    <source>
        <dbReference type="EMBL" id="MBB6513905.1"/>
    </source>
</evidence>
<dbReference type="PANTHER" id="PTHR21716">
    <property type="entry name" value="TRANSMEMBRANE PROTEIN"/>
    <property type="match status" value="1"/>
</dbReference>
<sequence length="376" mass="43240">MSFHPVLKRSINLLLILLFVTTILYLGFSYIFPFLLAVLIAICLRPIIVTVTSLFRIPYVLSCLLVIFFFIFFVFFLLGYLLFEMFHGIIYFADWLPTHSKAFIIMISDSINQFIIPSIEKAGSWINTLSPDQQVMIQEQLEDIGKSIAEYIGVWIEVFLRSLGTLIIGFPGHLTMLFFATLCTFFLCKDWDRFIYWIKKYVPQSLVIIVQSLTKELKRKLFQYSGAQIILLTINFLVIFIALSLFQIPFALTISVFITVIDLLPILGTGIVLIPWGIYLWVNDSITLSIGMFVLYILVVLQRQLLEPKLVSNALGIHPLAFIIAIYFGIKTLGVTGLWIGPFILFILTAAKEAKIFQLIWNYIRYNQLPIKNDEK</sequence>
<dbReference type="RefSeq" id="WP_184249940.1">
    <property type="nucleotide sequence ID" value="NZ_BAAACU010000004.1"/>
</dbReference>
<reference evidence="7 8" key="1">
    <citation type="submission" date="2020-08" db="EMBL/GenBank/DDBJ databases">
        <title>Genomic Encyclopedia of Type Strains, Phase IV (KMG-IV): sequencing the most valuable type-strain genomes for metagenomic binning, comparative biology and taxonomic classification.</title>
        <authorList>
            <person name="Goeker M."/>
        </authorList>
    </citation>
    <scope>NUCLEOTIDE SEQUENCE [LARGE SCALE GENOMIC DNA]</scope>
    <source>
        <strain evidence="7 8">DSM 11805</strain>
    </source>
</reference>
<dbReference type="GO" id="GO:0016020">
    <property type="term" value="C:membrane"/>
    <property type="evidence" value="ECO:0007669"/>
    <property type="project" value="UniProtKB-SubCell"/>
</dbReference>
<keyword evidence="5 6" id="KW-0472">Membrane</keyword>
<keyword evidence="3 6" id="KW-0812">Transmembrane</keyword>
<feature type="transmembrane region" description="Helical" evidence="6">
    <location>
        <begin position="12"/>
        <end position="28"/>
    </location>
</feature>
<keyword evidence="8" id="KW-1185">Reference proteome</keyword>
<comment type="caution">
    <text evidence="7">The sequence shown here is derived from an EMBL/GenBank/DDBJ whole genome shotgun (WGS) entry which is preliminary data.</text>
</comment>
<dbReference type="AlphaFoldDB" id="A0A841RRR9"/>
<comment type="similarity">
    <text evidence="2">Belongs to the autoinducer-2 exporter (AI-2E) (TC 2.A.86) family.</text>
</comment>
<dbReference type="InterPro" id="IPR014227">
    <property type="entry name" value="YtvI-like"/>
</dbReference>
<dbReference type="InterPro" id="IPR002549">
    <property type="entry name" value="AI-2E-like"/>
</dbReference>
<evidence type="ECO:0000256" key="2">
    <source>
        <dbReference type="ARBA" id="ARBA00009773"/>
    </source>
</evidence>
<accession>A0A841RRR9</accession>
<evidence type="ECO:0000313" key="8">
    <source>
        <dbReference type="Proteomes" id="UP000572212"/>
    </source>
</evidence>
<protein>
    <submittedName>
        <fullName evidence="7">Sporulation integral membrane protein YtvI</fullName>
    </submittedName>
</protein>
<feature type="transmembrane region" description="Helical" evidence="6">
    <location>
        <begin position="221"/>
        <end position="246"/>
    </location>
</feature>
<dbReference type="PANTHER" id="PTHR21716:SF68">
    <property type="entry name" value="TRANSPORT PROTEIN YTVI-RELATED"/>
    <property type="match status" value="1"/>
</dbReference>
<dbReference type="Proteomes" id="UP000572212">
    <property type="component" value="Unassembled WGS sequence"/>
</dbReference>
<feature type="transmembrane region" description="Helical" evidence="6">
    <location>
        <begin position="166"/>
        <end position="188"/>
    </location>
</feature>
<feature type="transmembrane region" description="Helical" evidence="6">
    <location>
        <begin position="59"/>
        <end position="83"/>
    </location>
</feature>
<proteinExistence type="inferred from homology"/>
<evidence type="ECO:0000256" key="4">
    <source>
        <dbReference type="ARBA" id="ARBA00022989"/>
    </source>
</evidence>
<evidence type="ECO:0000256" key="6">
    <source>
        <dbReference type="SAM" id="Phobius"/>
    </source>
</evidence>
<evidence type="ECO:0000256" key="5">
    <source>
        <dbReference type="ARBA" id="ARBA00023136"/>
    </source>
</evidence>
<dbReference type="NCBIfam" id="TIGR02872">
    <property type="entry name" value="spore_ytvI"/>
    <property type="match status" value="1"/>
</dbReference>